<keyword evidence="3" id="KW-0808">Transferase</keyword>
<dbReference type="PANTHER" id="PTHR23028:SF53">
    <property type="entry name" value="ACYL_TRANSF_3 DOMAIN-CONTAINING PROTEIN"/>
    <property type="match status" value="1"/>
</dbReference>
<keyword evidence="1" id="KW-0472">Membrane</keyword>
<evidence type="ECO:0000313" key="3">
    <source>
        <dbReference type="EMBL" id="SHL53387.1"/>
    </source>
</evidence>
<name>A0A1M7BEK9_9BRAD</name>
<keyword evidence="1" id="KW-0812">Transmembrane</keyword>
<organism evidence="3 4">
    <name type="scientific">Bradyrhizobium lablabi</name>
    <dbReference type="NCBI Taxonomy" id="722472"/>
    <lineage>
        <taxon>Bacteria</taxon>
        <taxon>Pseudomonadati</taxon>
        <taxon>Pseudomonadota</taxon>
        <taxon>Alphaproteobacteria</taxon>
        <taxon>Hyphomicrobiales</taxon>
        <taxon>Nitrobacteraceae</taxon>
        <taxon>Bradyrhizobium</taxon>
    </lineage>
</organism>
<feature type="transmembrane region" description="Helical" evidence="1">
    <location>
        <begin position="96"/>
        <end position="119"/>
    </location>
</feature>
<feature type="transmembrane region" description="Helical" evidence="1">
    <location>
        <begin position="61"/>
        <end position="84"/>
    </location>
</feature>
<dbReference type="InterPro" id="IPR050879">
    <property type="entry name" value="Acyltransferase_3"/>
</dbReference>
<keyword evidence="3" id="KW-0012">Acyltransferase</keyword>
<feature type="transmembrane region" description="Helical" evidence="1">
    <location>
        <begin position="226"/>
        <end position="246"/>
    </location>
</feature>
<proteinExistence type="predicted"/>
<evidence type="ECO:0000259" key="2">
    <source>
        <dbReference type="Pfam" id="PF01757"/>
    </source>
</evidence>
<protein>
    <submittedName>
        <fullName evidence="3">Peptidoglycan/LPS O-acetylase OafA/YrhL, contains acyltransferase and SGNH-hydrolase domains</fullName>
    </submittedName>
</protein>
<feature type="transmembrane region" description="Helical" evidence="1">
    <location>
        <begin position="160"/>
        <end position="181"/>
    </location>
</feature>
<dbReference type="GO" id="GO:0016747">
    <property type="term" value="F:acyltransferase activity, transferring groups other than amino-acyl groups"/>
    <property type="evidence" value="ECO:0007669"/>
    <property type="project" value="InterPro"/>
</dbReference>
<dbReference type="AlphaFoldDB" id="A0A1M7BEK9"/>
<feature type="transmembrane region" description="Helical" evidence="1">
    <location>
        <begin position="188"/>
        <end position="206"/>
    </location>
</feature>
<dbReference type="GO" id="GO:0000271">
    <property type="term" value="P:polysaccharide biosynthetic process"/>
    <property type="evidence" value="ECO:0007669"/>
    <property type="project" value="TreeGrafter"/>
</dbReference>
<feature type="transmembrane region" description="Helical" evidence="1">
    <location>
        <begin position="253"/>
        <end position="272"/>
    </location>
</feature>
<dbReference type="RefSeq" id="WP_079543355.1">
    <property type="nucleotide sequence ID" value="NZ_LT670844.1"/>
</dbReference>
<dbReference type="PANTHER" id="PTHR23028">
    <property type="entry name" value="ACETYLTRANSFERASE"/>
    <property type="match status" value="1"/>
</dbReference>
<accession>A0A1M7BEK9</accession>
<dbReference type="Proteomes" id="UP000189935">
    <property type="component" value="Chromosome I"/>
</dbReference>
<evidence type="ECO:0000313" key="4">
    <source>
        <dbReference type="Proteomes" id="UP000189935"/>
    </source>
</evidence>
<feature type="transmembrane region" description="Helical" evidence="1">
    <location>
        <begin position="278"/>
        <end position="295"/>
    </location>
</feature>
<reference evidence="3 4" key="1">
    <citation type="submission" date="2016-11" db="EMBL/GenBank/DDBJ databases">
        <authorList>
            <person name="Jaros S."/>
            <person name="Januszkiewicz K."/>
            <person name="Wedrychowicz H."/>
        </authorList>
    </citation>
    <scope>NUCLEOTIDE SEQUENCE [LARGE SCALE GENOMIC DNA]</scope>
    <source>
        <strain evidence="3 4">GAS499</strain>
    </source>
</reference>
<dbReference type="GO" id="GO:0016787">
    <property type="term" value="F:hydrolase activity"/>
    <property type="evidence" value="ECO:0007669"/>
    <property type="project" value="UniProtKB-KW"/>
</dbReference>
<feature type="transmembrane region" description="Helical" evidence="1">
    <location>
        <begin position="307"/>
        <end position="327"/>
    </location>
</feature>
<sequence>MHGLTADEGSNRAKLSGAEKALAPGRPVIEQRKYDFVDALRGIAVLLVVLAHTPLQPSLTFLNVIGAYGVQLFFVVSAFTLFLSIEAKHDRETRPVLFFFIRRFFRIAPAFYLAALFYLTKDGLGPTPFAPDGIHAWQILSTFAFVNGWFPDAINTVVPGGWSIAVEMTFYVFVPVCFSLITSVVRAIALTVALAILGMAANRFVAPLLLAPFADDRTILVWFPQLWFPIQASVFPIGFIVFLLFTRHSALPARWSGVLTFIAIAALFVAPWVHAPVAPLPLFYAVIFGLLCYGMSSGGPRVLVNPLLCHVGRVSFSVYLLHFWAISLVHRYLEPAWLGVNPPLQSLLFYTTTVAAAVAMSNITFRCIELPGQKIGRALIARIEREAGAQAQLR</sequence>
<dbReference type="OrthoDB" id="9796461at2"/>
<dbReference type="EMBL" id="LT670844">
    <property type="protein sequence ID" value="SHL53387.1"/>
    <property type="molecule type" value="Genomic_DNA"/>
</dbReference>
<dbReference type="InterPro" id="IPR002656">
    <property type="entry name" value="Acyl_transf_3_dom"/>
</dbReference>
<gene>
    <name evidence="3" type="ORF">SAMN05444159_6128</name>
</gene>
<feature type="domain" description="Acyltransferase 3" evidence="2">
    <location>
        <begin position="35"/>
        <end position="360"/>
    </location>
</feature>
<keyword evidence="1" id="KW-1133">Transmembrane helix</keyword>
<keyword evidence="3" id="KW-0378">Hydrolase</keyword>
<dbReference type="Pfam" id="PF01757">
    <property type="entry name" value="Acyl_transf_3"/>
    <property type="match status" value="1"/>
</dbReference>
<evidence type="ECO:0000256" key="1">
    <source>
        <dbReference type="SAM" id="Phobius"/>
    </source>
</evidence>
<dbReference type="GO" id="GO:0016020">
    <property type="term" value="C:membrane"/>
    <property type="evidence" value="ECO:0007669"/>
    <property type="project" value="TreeGrafter"/>
</dbReference>
<feature type="transmembrane region" description="Helical" evidence="1">
    <location>
        <begin position="347"/>
        <end position="368"/>
    </location>
</feature>